<evidence type="ECO:0008006" key="4">
    <source>
        <dbReference type="Google" id="ProtNLM"/>
    </source>
</evidence>
<keyword evidence="3" id="KW-1185">Reference proteome</keyword>
<dbReference type="EMBL" id="QFRJ01000004">
    <property type="protein sequence ID" value="PWH85748.1"/>
    <property type="molecule type" value="Genomic_DNA"/>
</dbReference>
<reference evidence="2 3" key="1">
    <citation type="submission" date="2018-05" db="EMBL/GenBank/DDBJ databases">
        <title>Brumimicrobium oceani sp. nov., isolated from coastal sediment.</title>
        <authorList>
            <person name="Kou Y."/>
        </authorList>
    </citation>
    <scope>NUCLEOTIDE SEQUENCE [LARGE SCALE GENOMIC DNA]</scope>
    <source>
        <strain evidence="2 3">C305</strain>
    </source>
</reference>
<feature type="signal peptide" evidence="1">
    <location>
        <begin position="1"/>
        <end position="27"/>
    </location>
</feature>
<evidence type="ECO:0000256" key="1">
    <source>
        <dbReference type="SAM" id="SignalP"/>
    </source>
</evidence>
<dbReference type="Proteomes" id="UP000245370">
    <property type="component" value="Unassembled WGS sequence"/>
</dbReference>
<evidence type="ECO:0000313" key="3">
    <source>
        <dbReference type="Proteomes" id="UP000245370"/>
    </source>
</evidence>
<dbReference type="Pfam" id="PF14903">
    <property type="entry name" value="WG_beta_rep"/>
    <property type="match status" value="2"/>
</dbReference>
<keyword evidence="1" id="KW-0732">Signal</keyword>
<reference evidence="2 3" key="2">
    <citation type="submission" date="2018-05" db="EMBL/GenBank/DDBJ databases">
        <authorList>
            <person name="Lanie J.A."/>
            <person name="Ng W.-L."/>
            <person name="Kazmierczak K.M."/>
            <person name="Andrzejewski T.M."/>
            <person name="Davidsen T.M."/>
            <person name="Wayne K.J."/>
            <person name="Tettelin H."/>
            <person name="Glass J.I."/>
            <person name="Rusch D."/>
            <person name="Podicherti R."/>
            <person name="Tsui H.-C.T."/>
            <person name="Winkler M.E."/>
        </authorList>
    </citation>
    <scope>NUCLEOTIDE SEQUENCE [LARGE SCALE GENOMIC DNA]</scope>
    <source>
        <strain evidence="2 3">C305</strain>
    </source>
</reference>
<feature type="chain" id="PRO_5015787960" description="WG repeat-containing protein" evidence="1">
    <location>
        <begin position="28"/>
        <end position="581"/>
    </location>
</feature>
<accession>A0A2U2XD99</accession>
<dbReference type="PANTHER" id="PTHR37841:SF1">
    <property type="entry name" value="DUF3298 DOMAIN-CONTAINING PROTEIN"/>
    <property type="match status" value="1"/>
</dbReference>
<dbReference type="RefSeq" id="WP_109359027.1">
    <property type="nucleotide sequence ID" value="NZ_QFRJ01000004.1"/>
</dbReference>
<dbReference type="PANTHER" id="PTHR37841">
    <property type="entry name" value="GLR2918 PROTEIN"/>
    <property type="match status" value="1"/>
</dbReference>
<dbReference type="OrthoDB" id="5464673at2"/>
<dbReference type="AlphaFoldDB" id="A0A2U2XD99"/>
<dbReference type="PROSITE" id="PS51257">
    <property type="entry name" value="PROKAR_LIPOPROTEIN"/>
    <property type="match status" value="1"/>
</dbReference>
<comment type="caution">
    <text evidence="2">The sequence shown here is derived from an EMBL/GenBank/DDBJ whole genome shotgun (WGS) entry which is preliminary data.</text>
</comment>
<proteinExistence type="predicted"/>
<organism evidence="2 3">
    <name type="scientific">Brumimicrobium oceani</name>
    <dbReference type="NCBI Taxonomy" id="2100725"/>
    <lineage>
        <taxon>Bacteria</taxon>
        <taxon>Pseudomonadati</taxon>
        <taxon>Bacteroidota</taxon>
        <taxon>Flavobacteriia</taxon>
        <taxon>Flavobacteriales</taxon>
        <taxon>Crocinitomicaceae</taxon>
        <taxon>Brumimicrobium</taxon>
    </lineage>
</organism>
<gene>
    <name evidence="2" type="ORF">DIT68_06550</name>
</gene>
<sequence>MKININPLLLIFAIALLVSCSSIKNSAETNNRNDKITNALDAVFIDYTPTIPETKYQVFRAEKDGNSGWMNVDGEWIITPEYDTEFKRDWSEGVVTCRKDGLYGAVNYKNEIVIPFEYPFPPYECEDGLILVRDSLRQEAYFSKLGVQMTDFIKRQVEFINGFAVIRTNRERYASYPRINSENKNARTDIYKGDFVVVNTQFDTLLQFDNVPFLLEFGTLNNNRRTFFLYPFMGLHADIGISYGQYGYLDRNGNIAVEPKFRASDVFTPLAQGFVRLPDCPFNSNLAKVREGDDYYFIDTLGNEKFEITTHRERLYDVSNFNDFGIAGYRTFGKVANSSMIHLIDSTGAIVHEAYESDAPMSTGGGAIGHQPRKEFIPIYDMKNGVFRLNAPDFSPFASFPIKDSSTLTNFQYRGFLGNRISDNFILTQFKKTKNSYGYPGSHQRLIDQDVNAKSSWFSFKSILSSKFGNFTLVDSTSMTTTLYDFDKNVLFECDSCFFHYDFKYNLKGVYKVHLANRDLAYVNYKGKILSDLFDSAEKDIYDLSNQVKTFNELTPHQLNAKEEEFEELFNTSIMYSRIMK</sequence>
<dbReference type="InterPro" id="IPR032774">
    <property type="entry name" value="WG_beta_rep"/>
</dbReference>
<evidence type="ECO:0000313" key="2">
    <source>
        <dbReference type="EMBL" id="PWH85748.1"/>
    </source>
</evidence>
<protein>
    <recommendedName>
        <fullName evidence="4">WG repeat-containing protein</fullName>
    </recommendedName>
</protein>
<name>A0A2U2XD99_9FLAO</name>